<evidence type="ECO:0000313" key="2">
    <source>
        <dbReference type="EMBL" id="TVU15206.1"/>
    </source>
</evidence>
<proteinExistence type="predicted"/>
<reference evidence="2 3" key="1">
    <citation type="journal article" date="2019" name="Sci. Rep.">
        <title>A high-quality genome of Eragrostis curvula grass provides insights into Poaceae evolution and supports new strategies to enhance forage quality.</title>
        <authorList>
            <person name="Carballo J."/>
            <person name="Santos B.A.C.M."/>
            <person name="Zappacosta D."/>
            <person name="Garbus I."/>
            <person name="Selva J.P."/>
            <person name="Gallo C.A."/>
            <person name="Diaz A."/>
            <person name="Albertini E."/>
            <person name="Caccamo M."/>
            <person name="Echenique V."/>
        </authorList>
    </citation>
    <scope>NUCLEOTIDE SEQUENCE [LARGE SCALE GENOMIC DNA]</scope>
    <source>
        <strain evidence="3">cv. Victoria</strain>
        <tissue evidence="2">Leaf</tissue>
    </source>
</reference>
<dbReference type="Gramene" id="TVU15206">
    <property type="protein sequence ID" value="TVU15206"/>
    <property type="gene ID" value="EJB05_38713"/>
</dbReference>
<name>A0A5J9TV09_9POAL</name>
<protein>
    <submittedName>
        <fullName evidence="2">Uncharacterized protein</fullName>
    </submittedName>
</protein>
<comment type="caution">
    <text evidence="2">The sequence shown here is derived from an EMBL/GenBank/DDBJ whole genome shotgun (WGS) entry which is preliminary data.</text>
</comment>
<accession>A0A5J9TV09</accession>
<organism evidence="2 3">
    <name type="scientific">Eragrostis curvula</name>
    <name type="common">weeping love grass</name>
    <dbReference type="NCBI Taxonomy" id="38414"/>
    <lineage>
        <taxon>Eukaryota</taxon>
        <taxon>Viridiplantae</taxon>
        <taxon>Streptophyta</taxon>
        <taxon>Embryophyta</taxon>
        <taxon>Tracheophyta</taxon>
        <taxon>Spermatophyta</taxon>
        <taxon>Magnoliopsida</taxon>
        <taxon>Liliopsida</taxon>
        <taxon>Poales</taxon>
        <taxon>Poaceae</taxon>
        <taxon>PACMAD clade</taxon>
        <taxon>Chloridoideae</taxon>
        <taxon>Eragrostideae</taxon>
        <taxon>Eragrostidinae</taxon>
        <taxon>Eragrostis</taxon>
    </lineage>
</organism>
<dbReference type="EMBL" id="RWGY01000031">
    <property type="protein sequence ID" value="TVU15206.1"/>
    <property type="molecule type" value="Genomic_DNA"/>
</dbReference>
<dbReference type="AlphaFoldDB" id="A0A5J9TV09"/>
<sequence>MSWPSTPSCWMALIRWRWRPTMAMAARDGTSGSAVPASDGSLQDRVRITALLKHLHSPAYIGTNFAQLPELAPPSASPRQQARLLFSKS</sequence>
<feature type="chain" id="PRO_5023915183" evidence="1">
    <location>
        <begin position="26"/>
        <end position="89"/>
    </location>
</feature>
<keyword evidence="1" id="KW-0732">Signal</keyword>
<evidence type="ECO:0000256" key="1">
    <source>
        <dbReference type="SAM" id="SignalP"/>
    </source>
</evidence>
<feature type="signal peptide" evidence="1">
    <location>
        <begin position="1"/>
        <end position="25"/>
    </location>
</feature>
<evidence type="ECO:0000313" key="3">
    <source>
        <dbReference type="Proteomes" id="UP000324897"/>
    </source>
</evidence>
<keyword evidence="3" id="KW-1185">Reference proteome</keyword>
<dbReference type="Proteomes" id="UP000324897">
    <property type="component" value="Unassembled WGS sequence"/>
</dbReference>
<gene>
    <name evidence="2" type="ORF">EJB05_38713</name>
</gene>